<dbReference type="GO" id="GO:0004842">
    <property type="term" value="F:ubiquitin-protein transferase activity"/>
    <property type="evidence" value="ECO:0007669"/>
    <property type="project" value="InterPro"/>
</dbReference>
<name>A0A9P6DJW4_9AGAM</name>
<gene>
    <name evidence="2" type="ORF">BS47DRAFT_1368527</name>
</gene>
<evidence type="ECO:0000313" key="3">
    <source>
        <dbReference type="Proteomes" id="UP000886523"/>
    </source>
</evidence>
<dbReference type="Proteomes" id="UP000886523">
    <property type="component" value="Unassembled WGS sequence"/>
</dbReference>
<feature type="region of interest" description="Disordered" evidence="1">
    <location>
        <begin position="317"/>
        <end position="344"/>
    </location>
</feature>
<dbReference type="EMBL" id="MU129193">
    <property type="protein sequence ID" value="KAF9504817.1"/>
    <property type="molecule type" value="Genomic_DNA"/>
</dbReference>
<sequence length="656" mass="75697">MSELVMGPKSDLVARNHTIPQGLPGLEATAGFRRKPLEGYSKSIEWHRVSFHRRFSDAYFVVSFYKMIQNGGIILSDFENIDTGLLRDRTHIWEDNIVNLVFETVIEYCTPHCAYEPLDTFVSGLNKLTPQELISAFNEHELEFVGGMFDTNVREPSKDMPKPSGSVSRSNQPVIEMVKYWHSVIITSGVEKNQPRELLQNAIRTLESTVIARKDGYISQDGTPNSSSILNKEEEWNYGSLLRTTTVLPSSRKHQVPIHTDSQDTAGDDLTRMYEVKPKQDSKFGNLIRDSRSSFVIARNWDKDGFQEILPMGLAAQPTPQPIESPVLPYDVTSRSPMSKPGMRKRVRDPKLLTRDNQESAIRRSQGVLSLQDDPERKITPSNLENIDMDPFHDMNQILENSTGNLIIETSIEYHISHRSPLMSLTNTSLNSVLMWSWRVVRNWPAKYESKWWQPATEALRSLRLLMYNQICVKGLSELYQRIQMEIPSYLYWTAPIRRKGYNDALIQSSLWQFPLNYEIMQWCYLRSNTNDTRLSRLHKTQSSITTVGGDEYPSRYYNNARLLQLNEAMVSLTKLRQEPANNQRTRVCSFAWFACYSKEVEYQRFPYHRNVQGAEQGQLSDRFAVVELDIRRGFQRVPQGFGLQSAPRDYDRFGT</sequence>
<evidence type="ECO:0000256" key="1">
    <source>
        <dbReference type="SAM" id="MobiDB-lite"/>
    </source>
</evidence>
<protein>
    <submittedName>
        <fullName evidence="2">Uncharacterized protein</fullName>
    </submittedName>
</protein>
<organism evidence="2 3">
    <name type="scientific">Hydnum rufescens UP504</name>
    <dbReference type="NCBI Taxonomy" id="1448309"/>
    <lineage>
        <taxon>Eukaryota</taxon>
        <taxon>Fungi</taxon>
        <taxon>Dikarya</taxon>
        <taxon>Basidiomycota</taxon>
        <taxon>Agaricomycotina</taxon>
        <taxon>Agaricomycetes</taxon>
        <taxon>Cantharellales</taxon>
        <taxon>Hydnaceae</taxon>
        <taxon>Hydnum</taxon>
    </lineage>
</organism>
<accession>A0A9P6DJW4</accession>
<keyword evidence="3" id="KW-1185">Reference proteome</keyword>
<dbReference type="AlphaFoldDB" id="A0A9P6DJW4"/>
<evidence type="ECO:0000313" key="2">
    <source>
        <dbReference type="EMBL" id="KAF9504817.1"/>
    </source>
</evidence>
<comment type="caution">
    <text evidence="2">The sequence shown here is derived from an EMBL/GenBank/DDBJ whole genome shotgun (WGS) entry which is preliminary data.</text>
</comment>
<proteinExistence type="predicted"/>
<reference evidence="2" key="1">
    <citation type="journal article" date="2020" name="Nat. Commun.">
        <title>Large-scale genome sequencing of mycorrhizal fungi provides insights into the early evolution of symbiotic traits.</title>
        <authorList>
            <person name="Miyauchi S."/>
            <person name="Kiss E."/>
            <person name="Kuo A."/>
            <person name="Drula E."/>
            <person name="Kohler A."/>
            <person name="Sanchez-Garcia M."/>
            <person name="Morin E."/>
            <person name="Andreopoulos B."/>
            <person name="Barry K.W."/>
            <person name="Bonito G."/>
            <person name="Buee M."/>
            <person name="Carver A."/>
            <person name="Chen C."/>
            <person name="Cichocki N."/>
            <person name="Clum A."/>
            <person name="Culley D."/>
            <person name="Crous P.W."/>
            <person name="Fauchery L."/>
            <person name="Girlanda M."/>
            <person name="Hayes R.D."/>
            <person name="Keri Z."/>
            <person name="LaButti K."/>
            <person name="Lipzen A."/>
            <person name="Lombard V."/>
            <person name="Magnuson J."/>
            <person name="Maillard F."/>
            <person name="Murat C."/>
            <person name="Nolan M."/>
            <person name="Ohm R.A."/>
            <person name="Pangilinan J."/>
            <person name="Pereira M.F."/>
            <person name="Perotto S."/>
            <person name="Peter M."/>
            <person name="Pfister S."/>
            <person name="Riley R."/>
            <person name="Sitrit Y."/>
            <person name="Stielow J.B."/>
            <person name="Szollosi G."/>
            <person name="Zifcakova L."/>
            <person name="Stursova M."/>
            <person name="Spatafora J.W."/>
            <person name="Tedersoo L."/>
            <person name="Vaario L.M."/>
            <person name="Yamada A."/>
            <person name="Yan M."/>
            <person name="Wang P."/>
            <person name="Xu J."/>
            <person name="Bruns T."/>
            <person name="Baldrian P."/>
            <person name="Vilgalys R."/>
            <person name="Dunand C."/>
            <person name="Henrissat B."/>
            <person name="Grigoriev I.V."/>
            <person name="Hibbett D."/>
            <person name="Nagy L.G."/>
            <person name="Martin F.M."/>
        </authorList>
    </citation>
    <scope>NUCLEOTIDE SEQUENCE</scope>
    <source>
        <strain evidence="2">UP504</strain>
    </source>
</reference>
<dbReference type="OrthoDB" id="8068875at2759"/>
<dbReference type="InterPro" id="IPR035983">
    <property type="entry name" value="Hect_E3_ubiquitin_ligase"/>
</dbReference>
<dbReference type="SUPFAM" id="SSF56204">
    <property type="entry name" value="Hect, E3 ligase catalytic domain"/>
    <property type="match status" value="1"/>
</dbReference>